<gene>
    <name evidence="2" type="ORF">CVV26_02895</name>
</gene>
<comment type="caution">
    <text evidence="2">The sequence shown here is derived from an EMBL/GenBank/DDBJ whole genome shotgun (WGS) entry which is preliminary data.</text>
</comment>
<evidence type="ECO:0000313" key="3">
    <source>
        <dbReference type="Proteomes" id="UP000233414"/>
    </source>
</evidence>
<dbReference type="Proteomes" id="UP000233414">
    <property type="component" value="Unassembled WGS sequence"/>
</dbReference>
<name>A0A2N1UN06_9BACT</name>
<evidence type="ECO:0000256" key="1">
    <source>
        <dbReference type="SAM" id="Phobius"/>
    </source>
</evidence>
<protein>
    <submittedName>
        <fullName evidence="2">Uncharacterized protein</fullName>
    </submittedName>
</protein>
<proteinExistence type="predicted"/>
<feature type="transmembrane region" description="Helical" evidence="1">
    <location>
        <begin position="12"/>
        <end position="31"/>
    </location>
</feature>
<dbReference type="AlphaFoldDB" id="A0A2N1UN06"/>
<evidence type="ECO:0000313" key="2">
    <source>
        <dbReference type="EMBL" id="PKL72149.1"/>
    </source>
</evidence>
<organism evidence="2 3">
    <name type="scientific">Candidatus Kuenenbacteria bacterium HGW-Kuenenbacteria-1</name>
    <dbReference type="NCBI Taxonomy" id="2013812"/>
    <lineage>
        <taxon>Bacteria</taxon>
        <taxon>Candidatus Kueneniibacteriota</taxon>
    </lineage>
</organism>
<dbReference type="EMBL" id="PGYQ01000015">
    <property type="protein sequence ID" value="PKL72149.1"/>
    <property type="molecule type" value="Genomic_DNA"/>
</dbReference>
<feature type="non-terminal residue" evidence="2">
    <location>
        <position position="115"/>
    </location>
</feature>
<keyword evidence="1" id="KW-0472">Membrane</keyword>
<keyword evidence="1" id="KW-1133">Transmembrane helix</keyword>
<accession>A0A2N1UN06</accession>
<sequence length="115" mass="13249">MKINFNKINQKYLINSFLFFCFCIFLFPLNVQAQCDSNDYIVVYVNGIFTATEAEAKKDMGFLQDYFKFYLGERADVIFRTGYNESHIGGLGDLVQVASQILKNPISDYDLKTIL</sequence>
<reference evidence="2 3" key="1">
    <citation type="journal article" date="2017" name="ISME J.">
        <title>Potential for microbial H2 and metal transformations associated with novel bacteria and archaea in deep terrestrial subsurface sediments.</title>
        <authorList>
            <person name="Hernsdorf A.W."/>
            <person name="Amano Y."/>
            <person name="Miyakawa K."/>
            <person name="Ise K."/>
            <person name="Suzuki Y."/>
            <person name="Anantharaman K."/>
            <person name="Probst A."/>
            <person name="Burstein D."/>
            <person name="Thomas B.C."/>
            <person name="Banfield J.F."/>
        </authorList>
    </citation>
    <scope>NUCLEOTIDE SEQUENCE [LARGE SCALE GENOMIC DNA]</scope>
    <source>
        <strain evidence="2">HGW-Kuenenbacteria-1</strain>
    </source>
</reference>
<keyword evidence="1" id="KW-0812">Transmembrane</keyword>